<reference evidence="5 6" key="1">
    <citation type="submission" date="2022-09" db="EMBL/GenBank/DDBJ databases">
        <authorList>
            <person name="Han X.L."/>
            <person name="Wang Q."/>
            <person name="Lu T."/>
        </authorList>
    </citation>
    <scope>NUCLEOTIDE SEQUENCE [LARGE SCALE GENOMIC DNA]</scope>
    <source>
        <strain evidence="5 6">WQ 127069</strain>
    </source>
</reference>
<proteinExistence type="inferred from homology"/>
<comment type="caution">
    <text evidence="5">The sequence shown here is derived from an EMBL/GenBank/DDBJ whole genome shotgun (WGS) entry which is preliminary data.</text>
</comment>
<dbReference type="PANTHER" id="PTHR43103">
    <property type="entry name" value="NUCLEOSIDE-DIPHOSPHATE-SUGAR EPIMERASE"/>
    <property type="match status" value="1"/>
</dbReference>
<dbReference type="InterPro" id="IPR001509">
    <property type="entry name" value="Epimerase_deHydtase"/>
</dbReference>
<evidence type="ECO:0000256" key="2">
    <source>
        <dbReference type="ARBA" id="ARBA00023002"/>
    </source>
</evidence>
<evidence type="ECO:0000313" key="5">
    <source>
        <dbReference type="EMBL" id="MCU6797149.1"/>
    </source>
</evidence>
<dbReference type="InterPro" id="IPR036291">
    <property type="entry name" value="NAD(P)-bd_dom_sf"/>
</dbReference>
<feature type="domain" description="NAD-dependent epimerase/dehydratase" evidence="4">
    <location>
        <begin position="4"/>
        <end position="183"/>
    </location>
</feature>
<dbReference type="Pfam" id="PF01370">
    <property type="entry name" value="Epimerase"/>
    <property type="match status" value="1"/>
</dbReference>
<evidence type="ECO:0000256" key="3">
    <source>
        <dbReference type="ARBA" id="ARBA00023027"/>
    </source>
</evidence>
<organism evidence="5 6">
    <name type="scientific">Paenibacillus baimaensis</name>
    <dbReference type="NCBI Taxonomy" id="2982185"/>
    <lineage>
        <taxon>Bacteria</taxon>
        <taxon>Bacillati</taxon>
        <taxon>Bacillota</taxon>
        <taxon>Bacilli</taxon>
        <taxon>Bacillales</taxon>
        <taxon>Paenibacillaceae</taxon>
        <taxon>Paenibacillus</taxon>
    </lineage>
</organism>
<evidence type="ECO:0000259" key="4">
    <source>
        <dbReference type="Pfam" id="PF01370"/>
    </source>
</evidence>
<protein>
    <submittedName>
        <fullName evidence="5">NAD(P)-dependent oxidoreductase</fullName>
    </submittedName>
</protein>
<evidence type="ECO:0000256" key="1">
    <source>
        <dbReference type="ARBA" id="ARBA00007637"/>
    </source>
</evidence>
<gene>
    <name evidence="5" type="ORF">OB236_33970</name>
</gene>
<accession>A0ABT2UR54</accession>
<name>A0ABT2UR54_9BACL</name>
<keyword evidence="3" id="KW-0520">NAD</keyword>
<evidence type="ECO:0000313" key="6">
    <source>
        <dbReference type="Proteomes" id="UP001652445"/>
    </source>
</evidence>
<sequence>MKTVAVTGASGKLGNEVVKQLLEEGYQVVALDERKSDQFRCKQIRVDLNDFGQVVAGLAGVDAVIHLAAIPAPLDYTHSTIFSNNVVSTYHVLEAASVLGIGKVVLGSSESSYGFCWAPSPFDPLYVPVDEDHPQLPQECYGLSKIVNEQTASMFHRRTGMQVMSLRFSMIVAPQQYPSFEPDIRHPEKHKRILWSYIDIRDAVRACIASIGTLSVGSAELNITSRDTLSDRDTEQLLDQFYPEVKERRQRFAGREAIVSTERAFRVLNWKAEHSWSDTIQR</sequence>
<dbReference type="EMBL" id="JAOQIO010000113">
    <property type="protein sequence ID" value="MCU6797149.1"/>
    <property type="molecule type" value="Genomic_DNA"/>
</dbReference>
<dbReference type="RefSeq" id="WP_262687967.1">
    <property type="nucleotide sequence ID" value="NZ_JAOQIO010000113.1"/>
</dbReference>
<keyword evidence="6" id="KW-1185">Reference proteome</keyword>
<dbReference type="CDD" id="cd08946">
    <property type="entry name" value="SDR_e"/>
    <property type="match status" value="1"/>
</dbReference>
<dbReference type="PANTHER" id="PTHR43103:SF5">
    <property type="entry name" value="4-EPIMERASE, PUTATIVE (AFU_ORTHOLOGUE AFUA_7G00360)-RELATED"/>
    <property type="match status" value="1"/>
</dbReference>
<dbReference type="Proteomes" id="UP001652445">
    <property type="component" value="Unassembled WGS sequence"/>
</dbReference>
<keyword evidence="2" id="KW-0560">Oxidoreductase</keyword>
<dbReference type="SUPFAM" id="SSF51735">
    <property type="entry name" value="NAD(P)-binding Rossmann-fold domains"/>
    <property type="match status" value="1"/>
</dbReference>
<comment type="similarity">
    <text evidence="1">Belongs to the NAD(P)-dependent epimerase/dehydratase family.</text>
</comment>
<dbReference type="Gene3D" id="3.40.50.720">
    <property type="entry name" value="NAD(P)-binding Rossmann-like Domain"/>
    <property type="match status" value="1"/>
</dbReference>